<organism evidence="1 2">
    <name type="scientific">Pistacia integerrima</name>
    <dbReference type="NCBI Taxonomy" id="434235"/>
    <lineage>
        <taxon>Eukaryota</taxon>
        <taxon>Viridiplantae</taxon>
        <taxon>Streptophyta</taxon>
        <taxon>Embryophyta</taxon>
        <taxon>Tracheophyta</taxon>
        <taxon>Spermatophyta</taxon>
        <taxon>Magnoliopsida</taxon>
        <taxon>eudicotyledons</taxon>
        <taxon>Gunneridae</taxon>
        <taxon>Pentapetalae</taxon>
        <taxon>rosids</taxon>
        <taxon>malvids</taxon>
        <taxon>Sapindales</taxon>
        <taxon>Anacardiaceae</taxon>
        <taxon>Pistacia</taxon>
    </lineage>
</organism>
<evidence type="ECO:0000313" key="2">
    <source>
        <dbReference type="Proteomes" id="UP001163603"/>
    </source>
</evidence>
<comment type="caution">
    <text evidence="1">The sequence shown here is derived from an EMBL/GenBank/DDBJ whole genome shotgun (WGS) entry which is preliminary data.</text>
</comment>
<reference evidence="2" key="1">
    <citation type="journal article" date="2023" name="G3 (Bethesda)">
        <title>Genome assembly and association tests identify interacting loci associated with vigor, precocity, and sex in interspecific pistachio rootstocks.</title>
        <authorList>
            <person name="Palmer W."/>
            <person name="Jacygrad E."/>
            <person name="Sagayaradj S."/>
            <person name="Cavanaugh K."/>
            <person name="Han R."/>
            <person name="Bertier L."/>
            <person name="Beede B."/>
            <person name="Kafkas S."/>
            <person name="Golino D."/>
            <person name="Preece J."/>
            <person name="Michelmore R."/>
        </authorList>
    </citation>
    <scope>NUCLEOTIDE SEQUENCE [LARGE SCALE GENOMIC DNA]</scope>
</reference>
<keyword evidence="2" id="KW-1185">Reference proteome</keyword>
<evidence type="ECO:0000313" key="1">
    <source>
        <dbReference type="EMBL" id="KAJ0038674.1"/>
    </source>
</evidence>
<protein>
    <submittedName>
        <fullName evidence="1">Uncharacterized protein</fullName>
    </submittedName>
</protein>
<dbReference type="EMBL" id="CM047741">
    <property type="protein sequence ID" value="KAJ0038674.1"/>
    <property type="molecule type" value="Genomic_DNA"/>
</dbReference>
<accession>A0ACC0YK87</accession>
<sequence length="41" mass="4376">MAEELHISKLAASYKNKNSFTAAACVAANQEDCSLYKGCPP</sequence>
<proteinExistence type="predicted"/>
<gene>
    <name evidence="1" type="ORF">Pint_22169</name>
</gene>
<dbReference type="Proteomes" id="UP001163603">
    <property type="component" value="Chromosome 6"/>
</dbReference>
<name>A0ACC0YK87_9ROSI</name>